<dbReference type="AlphaFoldDB" id="A0A832T737"/>
<dbReference type="GeneID" id="41583377"/>
<reference evidence="1" key="1">
    <citation type="journal article" date="2020" name="bioRxiv">
        <title>A rank-normalized archaeal taxonomy based on genome phylogeny resolves widespread incomplete and uneven classifications.</title>
        <authorList>
            <person name="Rinke C."/>
            <person name="Chuvochina M."/>
            <person name="Mussig A.J."/>
            <person name="Chaumeil P.-A."/>
            <person name="Waite D.W."/>
            <person name="Whitman W.B."/>
            <person name="Parks D.H."/>
            <person name="Hugenholtz P."/>
        </authorList>
    </citation>
    <scope>NUCLEOTIDE SEQUENCE</scope>
    <source>
        <strain evidence="1">UBA8853</strain>
    </source>
</reference>
<protein>
    <submittedName>
        <fullName evidence="1">Uncharacterized protein</fullName>
    </submittedName>
</protein>
<accession>A0A832T737</accession>
<dbReference type="EMBL" id="DUJS01000004">
    <property type="protein sequence ID" value="HII70532.1"/>
    <property type="molecule type" value="Genomic_DNA"/>
</dbReference>
<dbReference type="RefSeq" id="WP_158295878.1">
    <property type="nucleotide sequence ID" value="NZ_DUJS01000004.1"/>
</dbReference>
<evidence type="ECO:0000313" key="2">
    <source>
        <dbReference type="Proteomes" id="UP000619545"/>
    </source>
</evidence>
<dbReference type="Proteomes" id="UP000619545">
    <property type="component" value="Unassembled WGS sequence"/>
</dbReference>
<evidence type="ECO:0000313" key="1">
    <source>
        <dbReference type="EMBL" id="HII70532.1"/>
    </source>
</evidence>
<comment type="caution">
    <text evidence="1">The sequence shown here is derived from an EMBL/GenBank/DDBJ whole genome shotgun (WGS) entry which is preliminary data.</text>
</comment>
<sequence>MRDRVEKAVNRAEELGIEGVDKLVVAYGAALQVYTGHERVLDEEPGEEVEPAQVPDEARRVVLDLELRKLEAGELDE</sequence>
<organism evidence="1 2">
    <name type="scientific">Methanopyrus kandleri</name>
    <dbReference type="NCBI Taxonomy" id="2320"/>
    <lineage>
        <taxon>Archaea</taxon>
        <taxon>Methanobacteriati</taxon>
        <taxon>Methanobacteriota</taxon>
        <taxon>Methanomada group</taxon>
        <taxon>Methanopyri</taxon>
        <taxon>Methanopyrales</taxon>
        <taxon>Methanopyraceae</taxon>
        <taxon>Methanopyrus</taxon>
    </lineage>
</organism>
<proteinExistence type="predicted"/>
<name>A0A832T737_9EURY</name>
<gene>
    <name evidence="1" type="ORF">HA336_04790</name>
</gene>